<dbReference type="RefSeq" id="WP_090258411.1">
    <property type="nucleotide sequence ID" value="NZ_FOIR01000002.1"/>
</dbReference>
<reference evidence="2" key="1">
    <citation type="submission" date="2016-10" db="EMBL/GenBank/DDBJ databases">
        <authorList>
            <person name="Varghese N."/>
            <person name="Submissions S."/>
        </authorList>
    </citation>
    <scope>NUCLEOTIDE SEQUENCE [LARGE SCALE GENOMIC DNA]</scope>
    <source>
        <strain evidence="2">CGMCC 1.12402</strain>
    </source>
</reference>
<dbReference type="STRING" id="1267423.SAMN05216290_1967"/>
<dbReference type="OrthoDB" id="6398367at2"/>
<evidence type="ECO:0000313" key="2">
    <source>
        <dbReference type="Proteomes" id="UP000199437"/>
    </source>
</evidence>
<evidence type="ECO:0000313" key="1">
    <source>
        <dbReference type="EMBL" id="SEW21325.1"/>
    </source>
</evidence>
<dbReference type="GeneID" id="99986684"/>
<dbReference type="Gene3D" id="3.40.30.10">
    <property type="entry name" value="Glutaredoxin"/>
    <property type="match status" value="1"/>
</dbReference>
<dbReference type="EMBL" id="FOIR01000002">
    <property type="protein sequence ID" value="SEW21325.1"/>
    <property type="molecule type" value="Genomic_DNA"/>
</dbReference>
<proteinExistence type="predicted"/>
<gene>
    <name evidence="1" type="ORF">SAMN05216290_1967</name>
</gene>
<keyword evidence="2" id="KW-1185">Reference proteome</keyword>
<dbReference type="InterPro" id="IPR036249">
    <property type="entry name" value="Thioredoxin-like_sf"/>
</dbReference>
<sequence length="171" mass="19602">MKTPALLLLISLLLNGLPNEDLNKEVTVNGRTFLYGKINRAGLQSNSYGKWFNTIYNSYQPSADISSKVDKAKLKDIHFKVFLGTWCGDSKRNVPAFYKTLDQLAIPDSKVEAWALDLRKKGPNQEEQQYKIYRVPTIIVYRAGRELGRFIERPKPGQRLDEILVELINKD</sequence>
<dbReference type="Pfam" id="PF14595">
    <property type="entry name" value="Thioredoxin_9"/>
    <property type="match status" value="1"/>
</dbReference>
<dbReference type="SUPFAM" id="SSF52833">
    <property type="entry name" value="Thioredoxin-like"/>
    <property type="match status" value="1"/>
</dbReference>
<dbReference type="CDD" id="cd02947">
    <property type="entry name" value="TRX_family"/>
    <property type="match status" value="1"/>
</dbReference>
<accession>A0A1I0Q376</accession>
<protein>
    <submittedName>
        <fullName evidence="1">Thioredoxin</fullName>
    </submittedName>
</protein>
<dbReference type="Proteomes" id="UP000199437">
    <property type="component" value="Unassembled WGS sequence"/>
</dbReference>
<name>A0A1I0Q376_9BACT</name>
<organism evidence="1 2">
    <name type="scientific">Roseivirga pacifica</name>
    <dbReference type="NCBI Taxonomy" id="1267423"/>
    <lineage>
        <taxon>Bacteria</taxon>
        <taxon>Pseudomonadati</taxon>
        <taxon>Bacteroidota</taxon>
        <taxon>Cytophagia</taxon>
        <taxon>Cytophagales</taxon>
        <taxon>Roseivirgaceae</taxon>
        <taxon>Roseivirga</taxon>
    </lineage>
</organism>
<dbReference type="AlphaFoldDB" id="A0A1I0Q376"/>